<dbReference type="Gene3D" id="3.40.250.10">
    <property type="entry name" value="Rhodanese-like domain"/>
    <property type="match status" value="1"/>
</dbReference>
<feature type="domain" description="Rhodanese" evidence="1">
    <location>
        <begin position="17"/>
        <end position="105"/>
    </location>
</feature>
<evidence type="ECO:0000313" key="2">
    <source>
        <dbReference type="EMBL" id="BAV34957.1"/>
    </source>
</evidence>
<keyword evidence="2" id="KW-0808">Transferase</keyword>
<name>A0A1B4XJI4_9GAMM</name>
<reference evidence="2 3" key="1">
    <citation type="submission" date="2015-05" db="EMBL/GenBank/DDBJ databases">
        <title>Complete genome sequence of a sulfur-oxidizing gammaproteobacterium strain HA5.</title>
        <authorList>
            <person name="Miura A."/>
            <person name="Kojima H."/>
            <person name="Fukui M."/>
        </authorList>
    </citation>
    <scope>NUCLEOTIDE SEQUENCE [LARGE SCALE GENOMIC DNA]</scope>
    <source>
        <strain evidence="2 3">HA5</strain>
    </source>
</reference>
<dbReference type="PANTHER" id="PTHR43031:SF17">
    <property type="entry name" value="SULFURTRANSFERASE YTWF-RELATED"/>
    <property type="match status" value="1"/>
</dbReference>
<accession>A0A1B4XJI4</accession>
<evidence type="ECO:0000313" key="3">
    <source>
        <dbReference type="Proteomes" id="UP000243180"/>
    </source>
</evidence>
<dbReference type="InParanoid" id="A0A1B4XJI4"/>
<keyword evidence="3" id="KW-1185">Reference proteome</keyword>
<proteinExistence type="predicted"/>
<dbReference type="PROSITE" id="PS50206">
    <property type="entry name" value="RHODANESE_3"/>
    <property type="match status" value="1"/>
</dbReference>
<dbReference type="GO" id="GO:0016740">
    <property type="term" value="F:transferase activity"/>
    <property type="evidence" value="ECO:0007669"/>
    <property type="project" value="UniProtKB-KW"/>
</dbReference>
<dbReference type="AlphaFoldDB" id="A0A1B4XJI4"/>
<sequence length="107" mass="12008">MIRQMSVQELKEKLDKGEKNLVVIDVREPWELGICSLPGAVSIPMRAVPARYPELSKDAELAVLCHHGMRSQQVALYLERMGFSKLNNVTGGIAAWARDIDPKMPTY</sequence>
<dbReference type="Pfam" id="PF00581">
    <property type="entry name" value="Rhodanese"/>
    <property type="match status" value="1"/>
</dbReference>
<evidence type="ECO:0000259" key="1">
    <source>
        <dbReference type="PROSITE" id="PS50206"/>
    </source>
</evidence>
<dbReference type="InterPro" id="IPR036873">
    <property type="entry name" value="Rhodanese-like_dom_sf"/>
</dbReference>
<dbReference type="SUPFAM" id="SSF52821">
    <property type="entry name" value="Rhodanese/Cell cycle control phosphatase"/>
    <property type="match status" value="1"/>
</dbReference>
<dbReference type="PANTHER" id="PTHR43031">
    <property type="entry name" value="FAD-DEPENDENT OXIDOREDUCTASE"/>
    <property type="match status" value="1"/>
</dbReference>
<dbReference type="EMBL" id="AP014879">
    <property type="protein sequence ID" value="BAV34957.1"/>
    <property type="molecule type" value="Genomic_DNA"/>
</dbReference>
<gene>
    <name evidence="2" type="ORF">SCL_2680</name>
</gene>
<dbReference type="Proteomes" id="UP000243180">
    <property type="component" value="Chromosome"/>
</dbReference>
<dbReference type="InterPro" id="IPR050229">
    <property type="entry name" value="GlpE_sulfurtransferase"/>
</dbReference>
<dbReference type="SMART" id="SM00450">
    <property type="entry name" value="RHOD"/>
    <property type="match status" value="1"/>
</dbReference>
<dbReference type="OrthoDB" id="9811849at2"/>
<dbReference type="InterPro" id="IPR001763">
    <property type="entry name" value="Rhodanese-like_dom"/>
</dbReference>
<dbReference type="KEGG" id="slim:SCL_2680"/>
<organism evidence="2 3">
    <name type="scientific">Sulfuricaulis limicola</name>
    <dbReference type="NCBI Taxonomy" id="1620215"/>
    <lineage>
        <taxon>Bacteria</taxon>
        <taxon>Pseudomonadati</taxon>
        <taxon>Pseudomonadota</taxon>
        <taxon>Gammaproteobacteria</taxon>
        <taxon>Acidiferrobacterales</taxon>
        <taxon>Acidiferrobacteraceae</taxon>
        <taxon>Sulfuricaulis</taxon>
    </lineage>
</organism>
<protein>
    <submittedName>
        <fullName evidence="2">Sulfurtransferase</fullName>
    </submittedName>
</protein>